<accession>A0A0L6URL4</accession>
<dbReference type="VEuPathDB" id="FungiDB:VP01_4403g3"/>
<comment type="caution">
    <text evidence="1">The sequence shown here is derived from an EMBL/GenBank/DDBJ whole genome shotgun (WGS) entry which is preliminary data.</text>
</comment>
<dbReference type="OrthoDB" id="2507825at2759"/>
<reference evidence="1 2" key="1">
    <citation type="submission" date="2015-08" db="EMBL/GenBank/DDBJ databases">
        <title>Next Generation Sequencing and Analysis of the Genome of Puccinia sorghi L Schw, the Causal Agent of Maize Common Rust.</title>
        <authorList>
            <person name="Rochi L."/>
            <person name="Burguener G."/>
            <person name="Darino M."/>
            <person name="Turjanski A."/>
            <person name="Kreff E."/>
            <person name="Dieguez M.J."/>
            <person name="Sacco F."/>
        </authorList>
    </citation>
    <scope>NUCLEOTIDE SEQUENCE [LARGE SCALE GENOMIC DNA]</scope>
    <source>
        <strain evidence="1 2">RO10H11247</strain>
    </source>
</reference>
<proteinExistence type="predicted"/>
<gene>
    <name evidence="1" type="ORF">VP01_4403g3</name>
</gene>
<evidence type="ECO:0000313" key="2">
    <source>
        <dbReference type="Proteomes" id="UP000037035"/>
    </source>
</evidence>
<protein>
    <submittedName>
        <fullName evidence="1">Uncharacterized protein</fullName>
    </submittedName>
</protein>
<dbReference type="Proteomes" id="UP000037035">
    <property type="component" value="Unassembled WGS sequence"/>
</dbReference>
<organism evidence="1 2">
    <name type="scientific">Puccinia sorghi</name>
    <dbReference type="NCBI Taxonomy" id="27349"/>
    <lineage>
        <taxon>Eukaryota</taxon>
        <taxon>Fungi</taxon>
        <taxon>Dikarya</taxon>
        <taxon>Basidiomycota</taxon>
        <taxon>Pucciniomycotina</taxon>
        <taxon>Pucciniomycetes</taxon>
        <taxon>Pucciniales</taxon>
        <taxon>Pucciniaceae</taxon>
        <taxon>Puccinia</taxon>
    </lineage>
</organism>
<keyword evidence="2" id="KW-1185">Reference proteome</keyword>
<sequence>MGTWSVYTEVTAKKLRKAKEKTVVAQKKAAAKAAKELLKAAKADNAEVRFTWSKEASLELLGFVQMIKEDHAELSKRPGFVSFSKFVLVNHDRKGLYTLLDEIANDTILRWYRALMNVFRVSD</sequence>
<name>A0A0L6URL4_9BASI</name>
<evidence type="ECO:0000313" key="1">
    <source>
        <dbReference type="EMBL" id="KNZ50475.1"/>
    </source>
</evidence>
<dbReference type="AlphaFoldDB" id="A0A0L6URL4"/>
<dbReference type="EMBL" id="LAVV01009506">
    <property type="protein sequence ID" value="KNZ50475.1"/>
    <property type="molecule type" value="Genomic_DNA"/>
</dbReference>